<dbReference type="Proteomes" id="UP000285750">
    <property type="component" value="Unassembled WGS sequence"/>
</dbReference>
<proteinExistence type="predicted"/>
<protein>
    <recommendedName>
        <fullName evidence="9">Lipoprotein</fullName>
    </recommendedName>
</protein>
<dbReference type="EMBL" id="QSQT01000010">
    <property type="protein sequence ID" value="RGK56486.1"/>
    <property type="molecule type" value="Genomic_DNA"/>
</dbReference>
<dbReference type="AlphaFoldDB" id="A0A3E4N4E5"/>
<dbReference type="PROSITE" id="PS51257">
    <property type="entry name" value="PROKAR_LIPOPROTEIN"/>
    <property type="match status" value="1"/>
</dbReference>
<evidence type="ECO:0000313" key="4">
    <source>
        <dbReference type="EMBL" id="RHF93306.1"/>
    </source>
</evidence>
<evidence type="ECO:0008006" key="9">
    <source>
        <dbReference type="Google" id="ProtNLM"/>
    </source>
</evidence>
<organism evidence="1 6">
    <name type="scientific">Phocaeicola plebeius</name>
    <dbReference type="NCBI Taxonomy" id="310297"/>
    <lineage>
        <taxon>Bacteria</taxon>
        <taxon>Pseudomonadati</taxon>
        <taxon>Bacteroidota</taxon>
        <taxon>Bacteroidia</taxon>
        <taxon>Bacteroidales</taxon>
        <taxon>Bacteroidaceae</taxon>
        <taxon>Phocaeicola</taxon>
    </lineage>
</organism>
<evidence type="ECO:0000313" key="5">
    <source>
        <dbReference type="Proteomes" id="UP000260780"/>
    </source>
</evidence>
<gene>
    <name evidence="4" type="ORF">DW653_00050</name>
    <name evidence="3" type="ORF">DWY14_00860</name>
    <name evidence="2" type="ORF">DXC17_06570</name>
    <name evidence="1" type="ORF">DXD04_06800</name>
</gene>
<evidence type="ECO:0000313" key="8">
    <source>
        <dbReference type="Proteomes" id="UP000285750"/>
    </source>
</evidence>
<reference evidence="5 6" key="1">
    <citation type="submission" date="2018-08" db="EMBL/GenBank/DDBJ databases">
        <title>A genome reference for cultivated species of the human gut microbiota.</title>
        <authorList>
            <person name="Zou Y."/>
            <person name="Xue W."/>
            <person name="Luo G."/>
        </authorList>
    </citation>
    <scope>NUCLEOTIDE SEQUENCE [LARGE SCALE GENOMIC DNA]</scope>
    <source>
        <strain evidence="3 8">AF24-16AC</strain>
        <strain evidence="4 7">AM23-23</strain>
        <strain evidence="2 5">OM08-14</strain>
        <strain evidence="1 6">TF10-3AC</strain>
    </source>
</reference>
<evidence type="ECO:0000313" key="2">
    <source>
        <dbReference type="EMBL" id="RGM41020.1"/>
    </source>
</evidence>
<dbReference type="Proteomes" id="UP000283485">
    <property type="component" value="Unassembled WGS sequence"/>
</dbReference>
<name>A0A3E4N4E5_9BACT</name>
<evidence type="ECO:0000313" key="3">
    <source>
        <dbReference type="EMBL" id="RGS10713.1"/>
    </source>
</evidence>
<evidence type="ECO:0000313" key="1">
    <source>
        <dbReference type="EMBL" id="RGK56486.1"/>
    </source>
</evidence>
<dbReference type="EMBL" id="QRHQ01000001">
    <property type="protein sequence ID" value="RHF93306.1"/>
    <property type="molecule type" value="Genomic_DNA"/>
</dbReference>
<keyword evidence="6" id="KW-1185">Reference proteome</keyword>
<accession>A0A3E4N4E5</accession>
<comment type="caution">
    <text evidence="1">The sequence shown here is derived from an EMBL/GenBank/DDBJ whole genome shotgun (WGS) entry which is preliminary data.</text>
</comment>
<dbReference type="Proteomes" id="UP000260780">
    <property type="component" value="Unassembled WGS sequence"/>
</dbReference>
<evidence type="ECO:0000313" key="6">
    <source>
        <dbReference type="Proteomes" id="UP000260862"/>
    </source>
</evidence>
<dbReference type="Proteomes" id="UP000260862">
    <property type="component" value="Unassembled WGS sequence"/>
</dbReference>
<dbReference type="EMBL" id="QRUY01000001">
    <property type="protein sequence ID" value="RGS10713.1"/>
    <property type="molecule type" value="Genomic_DNA"/>
</dbReference>
<evidence type="ECO:0000313" key="7">
    <source>
        <dbReference type="Proteomes" id="UP000283485"/>
    </source>
</evidence>
<dbReference type="EMBL" id="QSTF01000011">
    <property type="protein sequence ID" value="RGM41020.1"/>
    <property type="molecule type" value="Genomic_DNA"/>
</dbReference>
<sequence length="190" mass="22025">MNMRKEIACVILILLAACVNKPGQPVQEATSTAVIGGADSMTSIVVADTCASFQDTVTYELRQCQLWYTKDLPEAYNGETRLWTEYEVYTENVPVINIFVSNPTDILLEFGRDMRFYLWKNDKWCPPEQKDTSYTIVWNSDAFMIEKAPLLYCFRYKLNEYCIPKGKYRVQKSFSRGDERILLTDSFEVK</sequence>